<dbReference type="RefSeq" id="YP_009882136.1">
    <property type="nucleotide sequence ID" value="NC_049445.1"/>
</dbReference>
<sequence length="109" mass="12176">MPLPNFIALRKFLGTNYDELHATLLVKGFIRDIDQSSGVLDQILFRGKFTCSEVLSSHRFPVKVQYLAIAAAVEEMEAKGIQLPKHGIASKCTTCSKCKSERALLETYQ</sequence>
<dbReference type="Proteomes" id="UP000287416">
    <property type="component" value="Segment"/>
</dbReference>
<dbReference type="EMBL" id="MK278860">
    <property type="protein sequence ID" value="AZU98678.1"/>
    <property type="molecule type" value="Genomic_DNA"/>
</dbReference>
<reference evidence="1 2" key="1">
    <citation type="submission" date="2018-12" db="EMBL/GenBank/DDBJ databases">
        <title>Successful treatment of antibiotic resistant microbial bone infection with bacteriophages.</title>
        <authorList>
            <person name="Nir-Paz R."/>
            <person name="Gelman D."/>
            <person name="Khouri A."/>
            <person name="Sisson B.M."/>
            <person name="Fackler J."/>
            <person name="Oren S.A."/>
            <person name="Khalifa L."/>
            <person name="Rimon A."/>
            <person name="Glazer S.C."/>
            <person name="Moses A.E."/>
            <person name="Yoram W."/>
            <person name="Schooley R.T."/>
            <person name="Hazan R."/>
        </authorList>
    </citation>
    <scope>NUCLEOTIDE SEQUENCE [LARGE SCALE GENOMIC DNA]</scope>
</reference>
<dbReference type="KEGG" id="vg:55811432"/>
<evidence type="ECO:0000313" key="2">
    <source>
        <dbReference type="Proteomes" id="UP000287416"/>
    </source>
</evidence>
<proteinExistence type="predicted"/>
<accession>A0A3Q9R781</accession>
<protein>
    <submittedName>
        <fullName evidence="1">Uncharacterized protein</fullName>
    </submittedName>
</protein>
<dbReference type="GeneID" id="55811432"/>
<organism evidence="1 2">
    <name type="scientific">Acinetobacter phage AbTZA1</name>
    <dbReference type="NCBI Taxonomy" id="2500827"/>
    <lineage>
        <taxon>Viruses</taxon>
        <taxon>Duplodnaviria</taxon>
        <taxon>Heunggongvirae</taxon>
        <taxon>Uroviricota</taxon>
        <taxon>Caudoviricetes</taxon>
        <taxon>Pantevenvirales</taxon>
        <taxon>Straboviridae</taxon>
        <taxon>Twarogvirinae</taxon>
        <taxon>Hadassahvirus</taxon>
        <taxon>Hadassahvirus azbtza1</taxon>
    </lineage>
</organism>
<name>A0A3Q9R781_9CAUD</name>
<keyword evidence="2" id="KW-1185">Reference proteome</keyword>
<evidence type="ECO:0000313" key="1">
    <source>
        <dbReference type="EMBL" id="AZU98678.1"/>
    </source>
</evidence>